<comment type="caution">
    <text evidence="9">The sequence shown here is derived from an EMBL/GenBank/DDBJ whole genome shotgun (WGS) entry which is preliminary data.</text>
</comment>
<name>A0AAI8YY26_9PEZI</name>
<comment type="subcellular location">
    <subcellularLocation>
        <location evidence="1">Membrane</location>
        <topology evidence="1">Multi-pass membrane protein</topology>
    </subcellularLocation>
</comment>
<feature type="transmembrane region" description="Helical" evidence="7">
    <location>
        <begin position="139"/>
        <end position="157"/>
    </location>
</feature>
<dbReference type="Pfam" id="PF20684">
    <property type="entry name" value="Fung_rhodopsin"/>
    <property type="match status" value="1"/>
</dbReference>
<protein>
    <recommendedName>
        <fullName evidence="8">Rhodopsin domain-containing protein</fullName>
    </recommendedName>
</protein>
<dbReference type="PANTHER" id="PTHR33048:SF47">
    <property type="entry name" value="INTEGRAL MEMBRANE PROTEIN-RELATED"/>
    <property type="match status" value="1"/>
</dbReference>
<gene>
    <name evidence="9" type="ORF">LECACI_7A004092</name>
</gene>
<dbReference type="InterPro" id="IPR052337">
    <property type="entry name" value="SAT4-like"/>
</dbReference>
<dbReference type="EMBL" id="CAVMBE010000021">
    <property type="protein sequence ID" value="CAK3997207.1"/>
    <property type="molecule type" value="Genomic_DNA"/>
</dbReference>
<dbReference type="GO" id="GO:0016020">
    <property type="term" value="C:membrane"/>
    <property type="evidence" value="ECO:0007669"/>
    <property type="project" value="UniProtKB-SubCell"/>
</dbReference>
<dbReference type="AlphaFoldDB" id="A0AAI8YY26"/>
<dbReference type="Proteomes" id="UP001296104">
    <property type="component" value="Unassembled WGS sequence"/>
</dbReference>
<proteinExistence type="inferred from homology"/>
<keyword evidence="10" id="KW-1185">Reference proteome</keyword>
<feature type="transmembrane region" description="Helical" evidence="7">
    <location>
        <begin position="58"/>
        <end position="77"/>
    </location>
</feature>
<evidence type="ECO:0000313" key="9">
    <source>
        <dbReference type="EMBL" id="CAK3997207.1"/>
    </source>
</evidence>
<feature type="transmembrane region" description="Helical" evidence="7">
    <location>
        <begin position="251"/>
        <end position="272"/>
    </location>
</feature>
<evidence type="ECO:0000256" key="6">
    <source>
        <dbReference type="SAM" id="MobiDB-lite"/>
    </source>
</evidence>
<feature type="transmembrane region" description="Helical" evidence="7">
    <location>
        <begin position="213"/>
        <end position="231"/>
    </location>
</feature>
<evidence type="ECO:0000313" key="10">
    <source>
        <dbReference type="Proteomes" id="UP001296104"/>
    </source>
</evidence>
<feature type="domain" description="Rhodopsin" evidence="8">
    <location>
        <begin position="39"/>
        <end position="275"/>
    </location>
</feature>
<keyword evidence="4 7" id="KW-0472">Membrane</keyword>
<feature type="transmembrane region" description="Helical" evidence="7">
    <location>
        <begin position="177"/>
        <end position="201"/>
    </location>
</feature>
<evidence type="ECO:0000256" key="2">
    <source>
        <dbReference type="ARBA" id="ARBA00022692"/>
    </source>
</evidence>
<feature type="transmembrane region" description="Helical" evidence="7">
    <location>
        <begin position="12"/>
        <end position="37"/>
    </location>
</feature>
<accession>A0AAI8YY26</accession>
<dbReference type="InterPro" id="IPR049326">
    <property type="entry name" value="Rhodopsin_dom_fungi"/>
</dbReference>
<organism evidence="9 10">
    <name type="scientific">Lecanosticta acicola</name>
    <dbReference type="NCBI Taxonomy" id="111012"/>
    <lineage>
        <taxon>Eukaryota</taxon>
        <taxon>Fungi</taxon>
        <taxon>Dikarya</taxon>
        <taxon>Ascomycota</taxon>
        <taxon>Pezizomycotina</taxon>
        <taxon>Dothideomycetes</taxon>
        <taxon>Dothideomycetidae</taxon>
        <taxon>Mycosphaerellales</taxon>
        <taxon>Mycosphaerellaceae</taxon>
        <taxon>Lecanosticta</taxon>
    </lineage>
</organism>
<keyword evidence="3 7" id="KW-1133">Transmembrane helix</keyword>
<evidence type="ECO:0000256" key="7">
    <source>
        <dbReference type="SAM" id="Phobius"/>
    </source>
</evidence>
<feature type="region of interest" description="Disordered" evidence="6">
    <location>
        <begin position="326"/>
        <end position="351"/>
    </location>
</feature>
<keyword evidence="2 7" id="KW-0812">Transmembrane</keyword>
<evidence type="ECO:0000256" key="3">
    <source>
        <dbReference type="ARBA" id="ARBA00022989"/>
    </source>
</evidence>
<evidence type="ECO:0000256" key="1">
    <source>
        <dbReference type="ARBA" id="ARBA00004141"/>
    </source>
</evidence>
<sequence length="398" mass="43816">MLMENGLSEEPMAARASGTTVLVICCVLMGITVLVVTCRMYTRFGVAGKATIDDWTSIAALLFAGGLTAAMISQVYNGLGSRGSNLSTNANPQLLQGFHHSIWTYHLAMGFTRLSVILQCKRIFPQAGFGFAKWLVRSLMAIDIVNMLWSFFSSMFICFPVRKFWHPEVEGHCFPRIVIWLVNSTTAMVLDIAVATLALPWLRYLRLRMRHKILLYGVFVLAGFPCILAIIRLQSLIEVATSSGTPYTDNILALFSANEVYVAIICACLPDLKAFYTQTRPRCVNSWVFRNVSTFSCSGNSNGTRLKVSGMMECAKKIVLGWNSGKSSTSRWRPSHQPVDLADRHRHPSEEADAAARVADEVVQRPDRAEVSDIEAGGHLAAPATRIGILSSLGSIDT</sequence>
<feature type="transmembrane region" description="Helical" evidence="7">
    <location>
        <begin position="97"/>
        <end position="118"/>
    </location>
</feature>
<reference evidence="9" key="1">
    <citation type="submission" date="2023-11" db="EMBL/GenBank/DDBJ databases">
        <authorList>
            <person name="Alioto T."/>
            <person name="Alioto T."/>
            <person name="Gomez Garrido J."/>
        </authorList>
    </citation>
    <scope>NUCLEOTIDE SEQUENCE</scope>
</reference>
<evidence type="ECO:0000259" key="8">
    <source>
        <dbReference type="Pfam" id="PF20684"/>
    </source>
</evidence>
<evidence type="ECO:0000256" key="5">
    <source>
        <dbReference type="ARBA" id="ARBA00038359"/>
    </source>
</evidence>
<evidence type="ECO:0000256" key="4">
    <source>
        <dbReference type="ARBA" id="ARBA00023136"/>
    </source>
</evidence>
<comment type="similarity">
    <text evidence="5">Belongs to the SAT4 family.</text>
</comment>
<dbReference type="PANTHER" id="PTHR33048">
    <property type="entry name" value="PTH11-LIKE INTEGRAL MEMBRANE PROTEIN (AFU_ORTHOLOGUE AFUA_5G11245)"/>
    <property type="match status" value="1"/>
</dbReference>